<organism evidence="1 2">
    <name type="scientific">Sphingobacterium mizutaii</name>
    <dbReference type="NCBI Taxonomy" id="1010"/>
    <lineage>
        <taxon>Bacteria</taxon>
        <taxon>Pseudomonadati</taxon>
        <taxon>Bacteroidota</taxon>
        <taxon>Sphingobacteriia</taxon>
        <taxon>Sphingobacteriales</taxon>
        <taxon>Sphingobacteriaceae</taxon>
        <taxon>Sphingobacterium</taxon>
    </lineage>
</organism>
<evidence type="ECO:0000313" key="2">
    <source>
        <dbReference type="Proteomes" id="UP000215355"/>
    </source>
</evidence>
<protein>
    <submittedName>
        <fullName evidence="1">Uncharacterized protein</fullName>
    </submittedName>
</protein>
<name>A0AAJ4XCY8_9SPHI</name>
<evidence type="ECO:0000313" key="1">
    <source>
        <dbReference type="EMBL" id="SNV52542.1"/>
    </source>
</evidence>
<dbReference type="KEGG" id="smiz:4412673_02685"/>
<proteinExistence type="predicted"/>
<accession>A0AAJ4XCY8</accession>
<gene>
    <name evidence="1" type="ORF">SAMEA4412673_02685</name>
</gene>
<sequence length="34" mass="4052">MNDERHPIKHKLDVFLLKGQNKLPKSLKMCLFKT</sequence>
<dbReference type="EMBL" id="LT906468">
    <property type="protein sequence ID" value="SNV52542.1"/>
    <property type="molecule type" value="Genomic_DNA"/>
</dbReference>
<dbReference type="AlphaFoldDB" id="A0AAJ4XCY8"/>
<reference evidence="1 2" key="1">
    <citation type="submission" date="2017-06" db="EMBL/GenBank/DDBJ databases">
        <authorList>
            <consortium name="Pathogen Informatics"/>
        </authorList>
    </citation>
    <scope>NUCLEOTIDE SEQUENCE [LARGE SCALE GENOMIC DNA]</scope>
    <source>
        <strain evidence="1 2">NCTC12149</strain>
    </source>
</reference>
<dbReference type="Proteomes" id="UP000215355">
    <property type="component" value="Chromosome 1"/>
</dbReference>